<keyword evidence="2" id="KW-1185">Reference proteome</keyword>
<evidence type="ECO:0008006" key="3">
    <source>
        <dbReference type="Google" id="ProtNLM"/>
    </source>
</evidence>
<gene>
    <name evidence="1" type="ORF">Cgig2_006794</name>
</gene>
<protein>
    <recommendedName>
        <fullName evidence="3">Sterol 3-beta-glucosyltransferase</fullName>
    </recommendedName>
</protein>
<proteinExistence type="predicted"/>
<dbReference type="OrthoDB" id="5835829at2759"/>
<reference evidence="1" key="1">
    <citation type="submission" date="2022-04" db="EMBL/GenBank/DDBJ databases">
        <title>Carnegiea gigantea Genome sequencing and assembly v2.</title>
        <authorList>
            <person name="Copetti D."/>
            <person name="Sanderson M.J."/>
            <person name="Burquez A."/>
            <person name="Wojciechowski M.F."/>
        </authorList>
    </citation>
    <scope>NUCLEOTIDE SEQUENCE</scope>
    <source>
        <strain evidence="1">SGP5-SGP5p</strain>
        <tissue evidence="1">Aerial part</tissue>
    </source>
</reference>
<evidence type="ECO:0000313" key="2">
    <source>
        <dbReference type="Proteomes" id="UP001153076"/>
    </source>
</evidence>
<accession>A0A9Q1GZ69</accession>
<dbReference type="EMBL" id="JAKOGI010001055">
    <property type="protein sequence ID" value="KAJ8428071.1"/>
    <property type="molecule type" value="Genomic_DNA"/>
</dbReference>
<evidence type="ECO:0000313" key="1">
    <source>
        <dbReference type="EMBL" id="KAJ8428071.1"/>
    </source>
</evidence>
<organism evidence="1 2">
    <name type="scientific">Carnegiea gigantea</name>
    <dbReference type="NCBI Taxonomy" id="171969"/>
    <lineage>
        <taxon>Eukaryota</taxon>
        <taxon>Viridiplantae</taxon>
        <taxon>Streptophyta</taxon>
        <taxon>Embryophyta</taxon>
        <taxon>Tracheophyta</taxon>
        <taxon>Spermatophyta</taxon>
        <taxon>Magnoliopsida</taxon>
        <taxon>eudicotyledons</taxon>
        <taxon>Gunneridae</taxon>
        <taxon>Pentapetalae</taxon>
        <taxon>Caryophyllales</taxon>
        <taxon>Cactineae</taxon>
        <taxon>Cactaceae</taxon>
        <taxon>Cactoideae</taxon>
        <taxon>Echinocereeae</taxon>
        <taxon>Carnegiea</taxon>
    </lineage>
</organism>
<name>A0A9Q1GZ69_9CARY</name>
<comment type="caution">
    <text evidence="1">The sequence shown here is derived from an EMBL/GenBank/DDBJ whole genome shotgun (WGS) entry which is preliminary data.</text>
</comment>
<dbReference type="Proteomes" id="UP001153076">
    <property type="component" value="Unassembled WGS sequence"/>
</dbReference>
<dbReference type="Gene3D" id="3.40.50.2000">
    <property type="entry name" value="Glycogen Phosphorylase B"/>
    <property type="match status" value="1"/>
</dbReference>
<sequence length="169" mass="18967">MQFWVCDSWQPQVPNLTKFCYLGSIFKWALIIFGCNAQSLKWVPKELMIWKRKTVGEEVQMQNVMKSILSSSLHLKYPFLCNFSAGTVELNVTGSDPASSETPDVHAAENSPIHIDGIVPSSRKAIPRLKIAMIVVGTRGDVQPFLAVARGLQACLNALFYFIRYICLE</sequence>
<dbReference type="AlphaFoldDB" id="A0A9Q1GZ69"/>